<gene>
    <name evidence="2" type="ORF">COCMIDRAFT_23434</name>
</gene>
<feature type="compositionally biased region" description="Polar residues" evidence="1">
    <location>
        <begin position="68"/>
        <end position="82"/>
    </location>
</feature>
<dbReference type="EMBL" id="KI963937">
    <property type="protein sequence ID" value="EUC48869.1"/>
    <property type="molecule type" value="Genomic_DNA"/>
</dbReference>
<accession>W6ZMY2</accession>
<dbReference type="AlphaFoldDB" id="W6ZMY2"/>
<proteinExistence type="predicted"/>
<dbReference type="RefSeq" id="XP_007684610.1">
    <property type="nucleotide sequence ID" value="XM_007686420.1"/>
</dbReference>
<dbReference type="Proteomes" id="UP000054032">
    <property type="component" value="Unassembled WGS sequence"/>
</dbReference>
<feature type="region of interest" description="Disordered" evidence="1">
    <location>
        <begin position="53"/>
        <end position="82"/>
    </location>
</feature>
<reference evidence="2 3" key="1">
    <citation type="journal article" date="2013" name="PLoS Genet.">
        <title>Comparative genome structure, secondary metabolite, and effector coding capacity across Cochliobolus pathogens.</title>
        <authorList>
            <person name="Condon B.J."/>
            <person name="Leng Y."/>
            <person name="Wu D."/>
            <person name="Bushley K.E."/>
            <person name="Ohm R.A."/>
            <person name="Otillar R."/>
            <person name="Martin J."/>
            <person name="Schackwitz W."/>
            <person name="Grimwood J."/>
            <person name="MohdZainudin N."/>
            <person name="Xue C."/>
            <person name="Wang R."/>
            <person name="Manning V.A."/>
            <person name="Dhillon B."/>
            <person name="Tu Z.J."/>
            <person name="Steffenson B.J."/>
            <person name="Salamov A."/>
            <person name="Sun H."/>
            <person name="Lowry S."/>
            <person name="LaButti K."/>
            <person name="Han J."/>
            <person name="Copeland A."/>
            <person name="Lindquist E."/>
            <person name="Barry K."/>
            <person name="Schmutz J."/>
            <person name="Baker S.E."/>
            <person name="Ciuffetti L.M."/>
            <person name="Grigoriev I.V."/>
            <person name="Zhong S."/>
            <person name="Turgeon B.G."/>
        </authorList>
    </citation>
    <scope>NUCLEOTIDE SEQUENCE [LARGE SCALE GENOMIC DNA]</scope>
    <source>
        <strain evidence="2 3">ATCC 44560</strain>
    </source>
</reference>
<dbReference type="HOGENOM" id="CLU_414457_0_0_1"/>
<evidence type="ECO:0000313" key="3">
    <source>
        <dbReference type="Proteomes" id="UP000054032"/>
    </source>
</evidence>
<organism evidence="2 3">
    <name type="scientific">Bipolaris oryzae ATCC 44560</name>
    <dbReference type="NCBI Taxonomy" id="930090"/>
    <lineage>
        <taxon>Eukaryota</taxon>
        <taxon>Fungi</taxon>
        <taxon>Dikarya</taxon>
        <taxon>Ascomycota</taxon>
        <taxon>Pezizomycotina</taxon>
        <taxon>Dothideomycetes</taxon>
        <taxon>Pleosporomycetidae</taxon>
        <taxon>Pleosporales</taxon>
        <taxon>Pleosporineae</taxon>
        <taxon>Pleosporaceae</taxon>
        <taxon>Bipolaris</taxon>
    </lineage>
</organism>
<keyword evidence="3" id="KW-1185">Reference proteome</keyword>
<evidence type="ECO:0000256" key="1">
    <source>
        <dbReference type="SAM" id="MobiDB-lite"/>
    </source>
</evidence>
<protein>
    <submittedName>
        <fullName evidence="2">Uncharacterized protein</fullName>
    </submittedName>
</protein>
<dbReference type="KEGG" id="bor:COCMIDRAFT_23434"/>
<dbReference type="GeneID" id="19120431"/>
<evidence type="ECO:0000313" key="2">
    <source>
        <dbReference type="EMBL" id="EUC48869.1"/>
    </source>
</evidence>
<name>W6ZMY2_COCMI</name>
<sequence length="662" mass="72198">MFNSNTHAWMYEGRPIGYGNQALGQLVAGITTRLAGGPLAAQEGAIGTGKTTLAGGCSPHSEGKKRGCTTTDDQDSTNSRLAGAHTQTGRLLTTADECAYGSYLVLGKYSRIDARQFTPSAFPWSIARWSLLPPGTSTTTHRTSALPPMPACLLPVPAAFSSLWLVAPDHDKRCRGAESVSLSFSLAQLPQPQPQPQHRLSHCIYGKYMPSPPPPLSSPRLASANTKYTCTRSTVYCPLPAARCWLDHVHPSIHPSIHPTSFLVLFLLLCPATETPLAVLFHAHYLVDNHNAPAVAVAPSRPPPTITRHNVKTCHMKPNADGELLVAGAAFAHPPAKPPPAKASNSRACACSSPRRTHMARPSLRRRGFRPACAHYLGVDSTTAHQHQHCDCTPAPAQSGYCAGSSLSTMYPIHTAGSWPRPRARSLSSATAADAPALHHRAQAHAEGLGRRFWQAKRAHHACNPDSDMSSSANITISSVQMWNTTHCPYYYQTCPRPCSPFQMQWRTVQLMAVHSVPSTYKWTAVDLHDSMPPADSEWTTAQHAHLPLWHQPTHGQDGIHNGRTSTLGSEQCDLRRAPAYCTLGHCSQRKRGHKPMAIWPHSSYSFFHRPAVLVASQKMTHALPCRLPDRSSPRRPHKAAAMHCALPYTYSDAKAHVRRVL</sequence>